<dbReference type="EMBL" id="AP023213">
    <property type="protein sequence ID" value="BCG47942.1"/>
    <property type="molecule type" value="Genomic_DNA"/>
</dbReference>
<reference evidence="2 3" key="1">
    <citation type="submission" date="2020-06" db="EMBL/GenBank/DDBJ databases">
        <title>Interaction of electrochemicaly active bacteria, Geobacter bremensis R4 on different carbon anode.</title>
        <authorList>
            <person name="Meng L."/>
            <person name="Yoshida N."/>
        </authorList>
    </citation>
    <scope>NUCLEOTIDE SEQUENCE [LARGE SCALE GENOMIC DNA]</scope>
    <source>
        <strain evidence="2 3">R4</strain>
    </source>
</reference>
<evidence type="ECO:0000313" key="2">
    <source>
        <dbReference type="EMBL" id="BCG47942.1"/>
    </source>
</evidence>
<dbReference type="AlphaFoldDB" id="A0A6S6M0R1"/>
<dbReference type="Proteomes" id="UP000515472">
    <property type="component" value="Chromosome"/>
</dbReference>
<gene>
    <name evidence="2" type="ORF">GEOBRER4_n2795</name>
</gene>
<feature type="region of interest" description="Disordered" evidence="1">
    <location>
        <begin position="346"/>
        <end position="370"/>
    </location>
</feature>
<dbReference type="KEGG" id="gbn:GEOBRER4_26920"/>
<feature type="compositionally biased region" description="Basic and acidic residues" evidence="1">
    <location>
        <begin position="354"/>
        <end position="370"/>
    </location>
</feature>
<name>A0A6S6M0R1_9BACT</name>
<keyword evidence="3" id="KW-1185">Reference proteome</keyword>
<evidence type="ECO:0000313" key="3">
    <source>
        <dbReference type="Proteomes" id="UP000515472"/>
    </source>
</evidence>
<organism evidence="2 3">
    <name type="scientific">Citrifermentans bremense</name>
    <dbReference type="NCBI Taxonomy" id="60035"/>
    <lineage>
        <taxon>Bacteria</taxon>
        <taxon>Pseudomonadati</taxon>
        <taxon>Thermodesulfobacteriota</taxon>
        <taxon>Desulfuromonadia</taxon>
        <taxon>Geobacterales</taxon>
        <taxon>Geobacteraceae</taxon>
        <taxon>Citrifermentans</taxon>
    </lineage>
</organism>
<evidence type="ECO:0000256" key="1">
    <source>
        <dbReference type="SAM" id="MobiDB-lite"/>
    </source>
</evidence>
<protein>
    <submittedName>
        <fullName evidence="2">Uncharacterized protein</fullName>
    </submittedName>
</protein>
<accession>A0A6S6M0R1</accession>
<sequence length="370" mass="42413">MVPKGYRCPLCPDHQDDEDEFVWSKLLQVPICHACSYDIVNGFEGWRDAPTPEQYNHADTIDRILQLTGFTFQQAKFKFMLRQLEEWSGAVPQDMTGVDPRKKTDLELKEWNAILDFQMALLRQNTSPAGNCHGVLDWLDVTMAMAAVLKDWGAPDGQEWLKGAWEKIVAAGQADYGDELEYTAVALRLIAMFDFYREFCDFFADGYGIPSEENVARALKVEKQNVMLLIGIHGSYDEFFRNRFWEQLFFDGAVSYLCEESFSGEVQTTLLRGGSSAKWLFATLLSSVEAPTPVWWREDSFDPADETRFGDDCYAEQVCWYRRLYSRWQSVCKEYHDSSHATAETVEAAGEQSLRSEVRRDDDTKTGEAQ</sequence>
<proteinExistence type="predicted"/>